<evidence type="ECO:0000313" key="2">
    <source>
        <dbReference type="EMBL" id="AFU57459.1"/>
    </source>
</evidence>
<dbReference type="FunCoup" id="K0ILZ3">
    <property type="interactions" value="75"/>
</dbReference>
<keyword evidence="3" id="KW-1185">Reference proteome</keyword>
<sequence length="441" mass="49553">MRTAMKANVVHMDLNPCGGAEQVAIATIQALVEMDIDVELTTARIPDISRLKKAFGSERIDAFYHRIRRLNLFHRLPVESKDRDAADDEVVTINTHGDMLPYYLSTFSSSNAITYCHYPLVTEFSRVHDLAYLQYLRDLGLIKMDGARAGSNNDMRSRTQNSVSRLWQELEESYLAMLKHSTIVTNSTFSRDAILKVLSRAPYGNNNIAATRSMADPIVIPPPVNVEEFRRAALYSRERDNFIVVISRFNPSKKLENAIALAHVLKKLKIGKKMIIVGGLMPEDRNYHDHILRMIKSCDLSDYIALEVNATSDILKSIMRKAKVYFHPMPGEPFGISIAEAMSAGLIPIVPDIGGHTDFVPEKYRFSSLEDAAMKISSALNASQEEREKVSDIVSPFSFDRYIESIQGIIGAILSKEQVRHKTDLDAYQKARQDFHGTAAA</sequence>
<name>K0ILZ3_NITGG</name>
<dbReference type="Gene3D" id="3.40.50.2000">
    <property type="entry name" value="Glycogen Phosphorylase B"/>
    <property type="match status" value="1"/>
</dbReference>
<accession>K0ILZ3</accession>
<dbReference type="PANTHER" id="PTHR45919:SF1">
    <property type="entry name" value="GDP-MAN:MAN(3)GLCNAC(2)-PP-DOL ALPHA-1,2-MANNOSYLTRANSFERASE"/>
    <property type="match status" value="1"/>
</dbReference>
<dbReference type="Proteomes" id="UP000008037">
    <property type="component" value="Chromosome"/>
</dbReference>
<dbReference type="Pfam" id="PF00534">
    <property type="entry name" value="Glycos_transf_1"/>
    <property type="match status" value="1"/>
</dbReference>
<evidence type="ECO:0000313" key="3">
    <source>
        <dbReference type="Proteomes" id="UP000008037"/>
    </source>
</evidence>
<evidence type="ECO:0000259" key="1">
    <source>
        <dbReference type="Pfam" id="PF00534"/>
    </source>
</evidence>
<dbReference type="SUPFAM" id="SSF53756">
    <property type="entry name" value="UDP-Glycosyltransferase/glycogen phosphorylase"/>
    <property type="match status" value="1"/>
</dbReference>
<dbReference type="InParanoid" id="K0ILZ3"/>
<organism evidence="2 3">
    <name type="scientific">Nitrososphaera gargensis (strain Ga9.2)</name>
    <dbReference type="NCBI Taxonomy" id="1237085"/>
    <lineage>
        <taxon>Archaea</taxon>
        <taxon>Nitrososphaerota</taxon>
        <taxon>Nitrososphaeria</taxon>
        <taxon>Nitrososphaerales</taxon>
        <taxon>Nitrososphaeraceae</taxon>
        <taxon>Nitrososphaera</taxon>
    </lineage>
</organism>
<dbReference type="AlphaFoldDB" id="K0ILZ3"/>
<gene>
    <name evidence="2" type="ordered locus">Ngar_c05160</name>
</gene>
<dbReference type="GO" id="GO:0004377">
    <property type="term" value="F:GDP-Man:Man(3)GlcNAc(2)-PP-Dol alpha-1,2-mannosyltransferase activity"/>
    <property type="evidence" value="ECO:0007669"/>
    <property type="project" value="InterPro"/>
</dbReference>
<dbReference type="InterPro" id="IPR001296">
    <property type="entry name" value="Glyco_trans_1"/>
</dbReference>
<keyword evidence="2" id="KW-0808">Transferase</keyword>
<dbReference type="BioCyc" id="CNIT1237085:G1324-514-MONOMER"/>
<dbReference type="EMBL" id="CP002408">
    <property type="protein sequence ID" value="AFU57459.1"/>
    <property type="molecule type" value="Genomic_DNA"/>
</dbReference>
<protein>
    <submittedName>
        <fullName evidence="2">Putative glycosyl transferase, group 1</fullName>
    </submittedName>
</protein>
<dbReference type="GO" id="GO:0006487">
    <property type="term" value="P:protein N-linked glycosylation"/>
    <property type="evidence" value="ECO:0007669"/>
    <property type="project" value="TreeGrafter"/>
</dbReference>
<reference evidence="2 3" key="1">
    <citation type="journal article" date="2012" name="Environ. Microbiol.">
        <title>The genome of the ammonia-oxidizing Candidatus Nitrososphaera gargensis: insights into metabolic versatility and environmental adaptations.</title>
        <authorList>
            <person name="Spang A."/>
            <person name="Poehlein A."/>
            <person name="Offre P."/>
            <person name="Zumbragel S."/>
            <person name="Haider S."/>
            <person name="Rychlik N."/>
            <person name="Nowka B."/>
            <person name="Schmeisser C."/>
            <person name="Lebedeva E.V."/>
            <person name="Rattei T."/>
            <person name="Bohm C."/>
            <person name="Schmid M."/>
            <person name="Galushko A."/>
            <person name="Hatzenpichler R."/>
            <person name="Weinmaier T."/>
            <person name="Daniel R."/>
            <person name="Schleper C."/>
            <person name="Spieck E."/>
            <person name="Streit W."/>
            <person name="Wagner M."/>
        </authorList>
    </citation>
    <scope>NUCLEOTIDE SEQUENCE [LARGE SCALE GENOMIC DNA]</scope>
    <source>
        <strain evidence="3">Ga9.2</strain>
    </source>
</reference>
<dbReference type="HOGENOM" id="CLU_017896_3_0_2"/>
<proteinExistence type="predicted"/>
<feature type="domain" description="Glycosyl transferase family 1" evidence="1">
    <location>
        <begin position="229"/>
        <end position="388"/>
    </location>
</feature>
<dbReference type="GO" id="GO:0016020">
    <property type="term" value="C:membrane"/>
    <property type="evidence" value="ECO:0007669"/>
    <property type="project" value="TreeGrafter"/>
</dbReference>
<dbReference type="STRING" id="1237085.Ngar_c05160"/>
<dbReference type="InterPro" id="IPR038013">
    <property type="entry name" value="ALG11"/>
</dbReference>
<dbReference type="KEGG" id="nga:Ngar_c05160"/>
<dbReference type="PANTHER" id="PTHR45919">
    <property type="entry name" value="GDP-MAN:MAN(3)GLCNAC(2)-PP-DOL ALPHA-1,2-MANNOSYLTRANSFERASE"/>
    <property type="match status" value="1"/>
</dbReference>